<name>A0A1I3UCC1_9ACTN</name>
<evidence type="ECO:0000313" key="3">
    <source>
        <dbReference type="Proteomes" id="UP000198928"/>
    </source>
</evidence>
<organism evidence="2 3">
    <name type="scientific">Streptomyces pini</name>
    <dbReference type="NCBI Taxonomy" id="1520580"/>
    <lineage>
        <taxon>Bacteria</taxon>
        <taxon>Bacillati</taxon>
        <taxon>Actinomycetota</taxon>
        <taxon>Actinomycetes</taxon>
        <taxon>Kitasatosporales</taxon>
        <taxon>Streptomycetaceae</taxon>
        <taxon>Streptomyces</taxon>
    </lineage>
</organism>
<keyword evidence="3" id="KW-1185">Reference proteome</keyword>
<gene>
    <name evidence="2" type="ORF">SAMN05192584_101392</name>
</gene>
<dbReference type="InterPro" id="IPR046701">
    <property type="entry name" value="DUF6571"/>
</dbReference>
<dbReference type="Proteomes" id="UP000198928">
    <property type="component" value="Unassembled WGS sequence"/>
</dbReference>
<dbReference type="Pfam" id="PF20211">
    <property type="entry name" value="DUF6571"/>
    <property type="match status" value="1"/>
</dbReference>
<accession>A0A1I3UCC1</accession>
<evidence type="ECO:0000313" key="2">
    <source>
        <dbReference type="EMBL" id="SFJ80279.1"/>
    </source>
</evidence>
<dbReference type="AlphaFoldDB" id="A0A1I3UCC1"/>
<reference evidence="3" key="1">
    <citation type="submission" date="2016-10" db="EMBL/GenBank/DDBJ databases">
        <authorList>
            <person name="Varghese N."/>
            <person name="Submissions S."/>
        </authorList>
    </citation>
    <scope>NUCLEOTIDE SEQUENCE [LARGE SCALE GENOMIC DNA]</scope>
    <source>
        <strain evidence="3">PL19</strain>
    </source>
</reference>
<feature type="domain" description="DUF6571" evidence="1">
    <location>
        <begin position="260"/>
        <end position="659"/>
    </location>
</feature>
<evidence type="ECO:0000259" key="1">
    <source>
        <dbReference type="Pfam" id="PF20211"/>
    </source>
</evidence>
<sequence length="699" mass="78189">MKEAYRTLNSRRNKVIELRDQAIEACMTVNPYSGRCTADLARMDEDRAEIYRANQLARQELEESWTNKILDAVKNVQDADENFRMALMSDPSDGDKGLLDGFNGALKSDAGEANAARAEELYDKIRRGEKLSDAERKELDLLMRENKSDQEFSRTLITSLGGPDGVIRTHNELTDRAYFEETGRKRHYLSMDRHLADVIATATKVEGKGKEREEDQRFYDKWMKDLREAGLKEYDAEIVGQANNDQRMRGYQSIVTLMQNGSGYSEQFLHDLADDIRTAEDSKQTDEDSKRKGDPDIWDLDRGFAGTRKEDGTFARDGDSWFANDPYDGVLGIMSKTPDIATAYFDPDTAAGKDRLHYLQKERDWDLVNTSEYRKVEVSGPDKADADSHVGFGAALEAAMTGQVPGEDPRGENPTHHSEKQARLLENVINSYAAMENPNGSTGEEFERAVMHDNVRQNMANALAYYPGDIHEILGMRVDHGDRSDGSAQDVSTDPNEIDLDRGTVSRFIRDVSEDGRAFRTIHDSQMRIIAGDMEELDRGDFEKGTSKIQLVSQVSGQVMGSLDGIRADVISSQRENELSENGWDKVYSYHAIGAPVTGIPVVGDVFQRLVDIGTGEELDKANAETEEKHKEELIKYYQQNGYPRLERALAEKALDLGLPKSYLTDKEEGVFTVKVTPWAAGGYNYGIGQARGSIGGAP</sequence>
<dbReference type="RefSeq" id="WP_093847031.1">
    <property type="nucleotide sequence ID" value="NZ_FOSG01000001.1"/>
</dbReference>
<dbReference type="EMBL" id="FOSG01000001">
    <property type="protein sequence ID" value="SFJ80279.1"/>
    <property type="molecule type" value="Genomic_DNA"/>
</dbReference>
<proteinExistence type="predicted"/>
<dbReference type="OrthoDB" id="3543532at2"/>
<protein>
    <recommendedName>
        <fullName evidence="1">DUF6571 domain-containing protein</fullName>
    </recommendedName>
</protein>